<protein>
    <submittedName>
        <fullName evidence="1">Uncharacterized protein</fullName>
    </submittedName>
</protein>
<dbReference type="AlphaFoldDB" id="Q2SKQ9"/>
<dbReference type="Proteomes" id="UP000000238">
    <property type="component" value="Chromosome"/>
</dbReference>
<accession>Q2SKQ9</accession>
<evidence type="ECO:0000313" key="1">
    <source>
        <dbReference type="EMBL" id="ABC28765.1"/>
    </source>
</evidence>
<sequence length="87" mass="9742">MMEGAGGFPWGAEEVSCGAEASPAVARGNLYETYPIRNQVYVKAMKFACESGILRHFDARSKTLRRLTLPDAPFRALRLILRKNVNR</sequence>
<keyword evidence="2" id="KW-1185">Reference proteome</keyword>
<reference evidence="1 2" key="1">
    <citation type="journal article" date="2005" name="Nucleic Acids Res.">
        <title>Genomic blueprint of Hahella chejuensis, a marine microbe producing an algicidal agent.</title>
        <authorList>
            <person name="Jeong H."/>
            <person name="Yim J.H."/>
            <person name="Lee C."/>
            <person name="Choi S.-H."/>
            <person name="Park Y.K."/>
            <person name="Yoon S.H."/>
            <person name="Hur C.-G."/>
            <person name="Kang H.-Y."/>
            <person name="Kim D."/>
            <person name="Lee H.H."/>
            <person name="Park K.H."/>
            <person name="Park S.-H."/>
            <person name="Park H.-S."/>
            <person name="Lee H.K."/>
            <person name="Oh T.K."/>
            <person name="Kim J.F."/>
        </authorList>
    </citation>
    <scope>NUCLEOTIDE SEQUENCE [LARGE SCALE GENOMIC DNA]</scope>
    <source>
        <strain evidence="1 2">KCTC 2396</strain>
    </source>
</reference>
<name>Q2SKQ9_HAHCH</name>
<organism evidence="1 2">
    <name type="scientific">Hahella chejuensis (strain KCTC 2396)</name>
    <dbReference type="NCBI Taxonomy" id="349521"/>
    <lineage>
        <taxon>Bacteria</taxon>
        <taxon>Pseudomonadati</taxon>
        <taxon>Pseudomonadota</taxon>
        <taxon>Gammaproteobacteria</taxon>
        <taxon>Oceanospirillales</taxon>
        <taxon>Hahellaceae</taxon>
        <taxon>Hahella</taxon>
    </lineage>
</organism>
<proteinExistence type="predicted"/>
<dbReference type="KEGG" id="hch:HCH_01932"/>
<dbReference type="HOGENOM" id="CLU_2479000_0_0_6"/>
<evidence type="ECO:0000313" key="2">
    <source>
        <dbReference type="Proteomes" id="UP000000238"/>
    </source>
</evidence>
<dbReference type="STRING" id="349521.HCH_01932"/>
<dbReference type="EMBL" id="CP000155">
    <property type="protein sequence ID" value="ABC28765.1"/>
    <property type="molecule type" value="Genomic_DNA"/>
</dbReference>
<gene>
    <name evidence="1" type="ordered locus">HCH_01932</name>
</gene>